<evidence type="ECO:0000256" key="1">
    <source>
        <dbReference type="SAM" id="MobiDB-lite"/>
    </source>
</evidence>
<name>A0A068RYK1_9FUNG</name>
<feature type="compositionally biased region" description="Low complexity" evidence="1">
    <location>
        <begin position="63"/>
        <end position="88"/>
    </location>
</feature>
<dbReference type="STRING" id="1263082.A0A068RYK1"/>
<sequence length="391" mass="44487">MTCSPPLTTTQDTAPSNRPLLTVKLDNDSKRKSDSACADPQTRNKKARSTVILQETYRRRSAPPETAAAEASPRPGRRTSLPSPTTTSANNRLNAPRWHSQAYLLFLALKQHPAKCLPRTELIRAALELDEKISEEYKLPRLFRGKTPMNSASAILSNNIDRYFVPFRPDGSRCMHFRLAYDPSNYKDAVRVYKQWESRLAREGWPIYFGQFIPVLTGKWSSRVQPAATEFDAFILARRQEGLLDTSQVPKSWQDLVKVVNEQDENGQHTKKLIAVRQLPANTPLGFYFGVPMCQDEFNSFKDGLGEASERCVLYRNIILDATDDRGEIFQKEVFCPFHFMRESTNAAHANMLLLEGTALNQVICWTRREIAQGEELMLPDRRNSFPHPPA</sequence>
<comment type="caution">
    <text evidence="2">The sequence shown here is derived from an EMBL/GenBank/DDBJ whole genome shotgun (WGS) entry which is preliminary data.</text>
</comment>
<evidence type="ECO:0000313" key="2">
    <source>
        <dbReference type="EMBL" id="CDH55238.1"/>
    </source>
</evidence>
<evidence type="ECO:0000313" key="3">
    <source>
        <dbReference type="Proteomes" id="UP000027586"/>
    </source>
</evidence>
<dbReference type="InterPro" id="IPR046341">
    <property type="entry name" value="SET_dom_sf"/>
</dbReference>
<proteinExistence type="predicted"/>
<organism evidence="2 3">
    <name type="scientific">Lichtheimia corymbifera JMRC:FSU:9682</name>
    <dbReference type="NCBI Taxonomy" id="1263082"/>
    <lineage>
        <taxon>Eukaryota</taxon>
        <taxon>Fungi</taxon>
        <taxon>Fungi incertae sedis</taxon>
        <taxon>Mucoromycota</taxon>
        <taxon>Mucoromycotina</taxon>
        <taxon>Mucoromycetes</taxon>
        <taxon>Mucorales</taxon>
        <taxon>Lichtheimiaceae</taxon>
        <taxon>Lichtheimia</taxon>
    </lineage>
</organism>
<dbReference type="Proteomes" id="UP000027586">
    <property type="component" value="Unassembled WGS sequence"/>
</dbReference>
<dbReference type="Gene3D" id="2.170.270.10">
    <property type="entry name" value="SET domain"/>
    <property type="match status" value="1"/>
</dbReference>
<keyword evidence="3" id="KW-1185">Reference proteome</keyword>
<gene>
    <name evidence="2" type="ORF">LCOR_06400.1</name>
</gene>
<accession>A0A068RYK1</accession>
<dbReference type="EMBL" id="CBTN010000028">
    <property type="protein sequence ID" value="CDH55238.1"/>
    <property type="molecule type" value="Genomic_DNA"/>
</dbReference>
<dbReference type="VEuPathDB" id="FungiDB:LCOR_06400.1"/>
<dbReference type="AlphaFoldDB" id="A0A068RYK1"/>
<feature type="compositionally biased region" description="Basic and acidic residues" evidence="1">
    <location>
        <begin position="25"/>
        <end position="34"/>
    </location>
</feature>
<dbReference type="OrthoDB" id="5560686at2759"/>
<feature type="region of interest" description="Disordered" evidence="1">
    <location>
        <begin position="1"/>
        <end position="94"/>
    </location>
</feature>
<protein>
    <recommendedName>
        <fullName evidence="4">SET domain-containing protein</fullName>
    </recommendedName>
</protein>
<feature type="compositionally biased region" description="Polar residues" evidence="1">
    <location>
        <begin position="1"/>
        <end position="16"/>
    </location>
</feature>
<evidence type="ECO:0008006" key="4">
    <source>
        <dbReference type="Google" id="ProtNLM"/>
    </source>
</evidence>
<reference evidence="2" key="1">
    <citation type="submission" date="2013-08" db="EMBL/GenBank/DDBJ databases">
        <title>Gene expansion shapes genome architecture in the human pathogen Lichtheimia corymbifera: an evolutionary genomics analysis in the ancient terrestrial Mucorales (Mucoromycotina).</title>
        <authorList>
            <person name="Schwartze V.U."/>
            <person name="Winter S."/>
            <person name="Shelest E."/>
            <person name="Marcet-Houben M."/>
            <person name="Horn F."/>
            <person name="Wehner S."/>
            <person name="Hoffmann K."/>
            <person name="Riege K."/>
            <person name="Sammeth M."/>
            <person name="Nowrousian M."/>
            <person name="Valiante V."/>
            <person name="Linde J."/>
            <person name="Jacobsen I.D."/>
            <person name="Marz M."/>
            <person name="Brakhage A.A."/>
            <person name="Gabaldon T."/>
            <person name="Bocker S."/>
            <person name="Voigt K."/>
        </authorList>
    </citation>
    <scope>NUCLEOTIDE SEQUENCE [LARGE SCALE GENOMIC DNA]</scope>
    <source>
        <strain evidence="2">FSU 9682</strain>
    </source>
</reference>